<accession>A0A6G4TVG1</accession>
<dbReference type="Pfam" id="PF00583">
    <property type="entry name" value="Acetyltransf_1"/>
    <property type="match status" value="1"/>
</dbReference>
<keyword evidence="5" id="KW-1185">Reference proteome</keyword>
<reference evidence="4 5" key="1">
    <citation type="submission" date="2020-02" db="EMBL/GenBank/DDBJ databases">
        <title>Whole-genome analyses of novel actinobacteria.</title>
        <authorList>
            <person name="Sahin N."/>
        </authorList>
    </citation>
    <scope>NUCLEOTIDE SEQUENCE [LARGE SCALE GENOMIC DNA]</scope>
    <source>
        <strain evidence="4 5">A7024</strain>
    </source>
</reference>
<evidence type="ECO:0000259" key="3">
    <source>
        <dbReference type="PROSITE" id="PS51186"/>
    </source>
</evidence>
<protein>
    <submittedName>
        <fullName evidence="4">GNAT family N-acetyltransferase</fullName>
    </submittedName>
</protein>
<dbReference type="InterPro" id="IPR016181">
    <property type="entry name" value="Acyl_CoA_acyltransferase"/>
</dbReference>
<dbReference type="Proteomes" id="UP000481583">
    <property type="component" value="Unassembled WGS sequence"/>
</dbReference>
<dbReference type="RefSeq" id="WP_165233041.1">
    <property type="nucleotide sequence ID" value="NZ_JAAKZV010000016.1"/>
</dbReference>
<dbReference type="SUPFAM" id="SSF55729">
    <property type="entry name" value="Acyl-CoA N-acyltransferases (Nat)"/>
    <property type="match status" value="1"/>
</dbReference>
<proteinExistence type="predicted"/>
<evidence type="ECO:0000313" key="5">
    <source>
        <dbReference type="Proteomes" id="UP000481583"/>
    </source>
</evidence>
<sequence length="198" mass="21420">MLTLAQIAAEPELLTWRLRLGDGTAAALRPLEHGDARGLAAFLGGLSAETRRLSTYDGYDLAAARELCAAIARYDKLRLVLEVDSGAVAGLVEFSLAIMPDDMARYGAAGIRLGERTDVRFGITLADAWQGRGVGTAVFPLVEEVARRLGRSRIILWGGVLADNPRALRFYEKNGFRRVGAFTDSGGRASIDMIREPV</sequence>
<name>A0A6G4TVG1_9ACTN</name>
<organism evidence="4 5">
    <name type="scientific">Streptomyces coryli</name>
    <dbReference type="NCBI Taxonomy" id="1128680"/>
    <lineage>
        <taxon>Bacteria</taxon>
        <taxon>Bacillati</taxon>
        <taxon>Actinomycetota</taxon>
        <taxon>Actinomycetes</taxon>
        <taxon>Kitasatosporales</taxon>
        <taxon>Streptomycetaceae</taxon>
        <taxon>Streptomyces</taxon>
    </lineage>
</organism>
<comment type="caution">
    <text evidence="4">The sequence shown here is derived from an EMBL/GenBank/DDBJ whole genome shotgun (WGS) entry which is preliminary data.</text>
</comment>
<feature type="domain" description="N-acetyltransferase" evidence="3">
    <location>
        <begin position="48"/>
        <end position="198"/>
    </location>
</feature>
<dbReference type="PROSITE" id="PS51186">
    <property type="entry name" value="GNAT"/>
    <property type="match status" value="1"/>
</dbReference>
<keyword evidence="1 4" id="KW-0808">Transferase</keyword>
<dbReference type="GO" id="GO:0016747">
    <property type="term" value="F:acyltransferase activity, transferring groups other than amino-acyl groups"/>
    <property type="evidence" value="ECO:0007669"/>
    <property type="project" value="InterPro"/>
</dbReference>
<dbReference type="InterPro" id="IPR050832">
    <property type="entry name" value="Bact_Acetyltransf"/>
</dbReference>
<dbReference type="AlphaFoldDB" id="A0A6G4TVG1"/>
<evidence type="ECO:0000313" key="4">
    <source>
        <dbReference type="EMBL" id="NGN63510.1"/>
    </source>
</evidence>
<evidence type="ECO:0000256" key="2">
    <source>
        <dbReference type="ARBA" id="ARBA00023315"/>
    </source>
</evidence>
<dbReference type="Gene3D" id="3.40.630.30">
    <property type="match status" value="1"/>
</dbReference>
<keyword evidence="2" id="KW-0012">Acyltransferase</keyword>
<dbReference type="PANTHER" id="PTHR43877">
    <property type="entry name" value="AMINOALKYLPHOSPHONATE N-ACETYLTRANSFERASE-RELATED-RELATED"/>
    <property type="match status" value="1"/>
</dbReference>
<dbReference type="InterPro" id="IPR000182">
    <property type="entry name" value="GNAT_dom"/>
</dbReference>
<gene>
    <name evidence="4" type="ORF">G5C51_06275</name>
</gene>
<evidence type="ECO:0000256" key="1">
    <source>
        <dbReference type="ARBA" id="ARBA00022679"/>
    </source>
</evidence>
<dbReference type="EMBL" id="JAAKZV010000016">
    <property type="protein sequence ID" value="NGN63510.1"/>
    <property type="molecule type" value="Genomic_DNA"/>
</dbReference>